<feature type="transmembrane region" description="Helical" evidence="7">
    <location>
        <begin position="21"/>
        <end position="42"/>
    </location>
</feature>
<sequence>MAKTDAFDHTARIARSRADKVFDLCNYTILSVILLIVLYPLYFIVISSFSEPTAVNSGNVSLWPKGFTLEGYRIILQNHDVWRGYANTFLYTVMDVALSLAIMIPGGYALSRKELDGRNVFMVLIVFTMFFSGGMIPTYMVVKNLGMVDTIWALFVPTAASAYYVIVVRTFFQNTLPEEMLESAKVDGCSTFRFFFSMVIPLSAPIIAVMALFTAVSQWNSFFSALIYLHDADLYPLQLILRSILISSQMSAHGTDAVVDPETIVEAQRYAELIKYALIMVASVPVLALYPFLQRFFVKGMMIGSVKG</sequence>
<keyword evidence="3" id="KW-1003">Cell membrane</keyword>
<dbReference type="RefSeq" id="WP_076173517.1">
    <property type="nucleotide sequence ID" value="NZ_MRTP01000009.1"/>
</dbReference>
<proteinExistence type="inferred from homology"/>
<dbReference type="CDD" id="cd06261">
    <property type="entry name" value="TM_PBP2"/>
    <property type="match status" value="1"/>
</dbReference>
<dbReference type="InterPro" id="IPR000515">
    <property type="entry name" value="MetI-like"/>
</dbReference>
<keyword evidence="6 7" id="KW-0472">Membrane</keyword>
<dbReference type="GO" id="GO:0005886">
    <property type="term" value="C:plasma membrane"/>
    <property type="evidence" value="ECO:0007669"/>
    <property type="project" value="UniProtKB-SubCell"/>
</dbReference>
<dbReference type="GO" id="GO:0055085">
    <property type="term" value="P:transmembrane transport"/>
    <property type="evidence" value="ECO:0007669"/>
    <property type="project" value="InterPro"/>
</dbReference>
<feature type="transmembrane region" description="Helical" evidence="7">
    <location>
        <begin position="192"/>
        <end position="216"/>
    </location>
</feature>
<feature type="transmembrane region" description="Helical" evidence="7">
    <location>
        <begin position="273"/>
        <end position="293"/>
    </location>
</feature>
<evidence type="ECO:0000256" key="4">
    <source>
        <dbReference type="ARBA" id="ARBA00022692"/>
    </source>
</evidence>
<dbReference type="PANTHER" id="PTHR43744">
    <property type="entry name" value="ABC TRANSPORTER PERMEASE PROTEIN MG189-RELATED-RELATED"/>
    <property type="match status" value="1"/>
</dbReference>
<dbReference type="PANTHER" id="PTHR43744:SF9">
    <property type="entry name" value="POLYGALACTURONAN_RHAMNOGALACTURONAN TRANSPORT SYSTEM PERMEASE PROTEIN YTCP"/>
    <property type="match status" value="1"/>
</dbReference>
<evidence type="ECO:0000313" key="10">
    <source>
        <dbReference type="Proteomes" id="UP000187172"/>
    </source>
</evidence>
<evidence type="ECO:0000259" key="8">
    <source>
        <dbReference type="PROSITE" id="PS50928"/>
    </source>
</evidence>
<dbReference type="Gene3D" id="1.10.3720.10">
    <property type="entry name" value="MetI-like"/>
    <property type="match status" value="1"/>
</dbReference>
<comment type="subcellular location">
    <subcellularLocation>
        <location evidence="1 7">Cell membrane</location>
        <topology evidence="1 7">Multi-pass membrane protein</topology>
    </subcellularLocation>
</comment>
<evidence type="ECO:0000256" key="1">
    <source>
        <dbReference type="ARBA" id="ARBA00004651"/>
    </source>
</evidence>
<dbReference type="Proteomes" id="UP000187172">
    <property type="component" value="Unassembled WGS sequence"/>
</dbReference>
<dbReference type="PROSITE" id="PS50928">
    <property type="entry name" value="ABC_TM1"/>
    <property type="match status" value="1"/>
</dbReference>
<organism evidence="9 10">
    <name type="scientific">Paenibacillus rhizosphaerae</name>
    <dbReference type="NCBI Taxonomy" id="297318"/>
    <lineage>
        <taxon>Bacteria</taxon>
        <taxon>Bacillati</taxon>
        <taxon>Bacillota</taxon>
        <taxon>Bacilli</taxon>
        <taxon>Bacillales</taxon>
        <taxon>Paenibacillaceae</taxon>
        <taxon>Paenibacillus</taxon>
    </lineage>
</organism>
<keyword evidence="5 7" id="KW-1133">Transmembrane helix</keyword>
<dbReference type="SUPFAM" id="SSF161098">
    <property type="entry name" value="MetI-like"/>
    <property type="match status" value="1"/>
</dbReference>
<keyword evidence="10" id="KW-1185">Reference proteome</keyword>
<comment type="similarity">
    <text evidence="7">Belongs to the binding-protein-dependent transport system permease family.</text>
</comment>
<dbReference type="InterPro" id="IPR035906">
    <property type="entry name" value="MetI-like_sf"/>
</dbReference>
<evidence type="ECO:0000256" key="7">
    <source>
        <dbReference type="RuleBase" id="RU363032"/>
    </source>
</evidence>
<evidence type="ECO:0000313" key="9">
    <source>
        <dbReference type="EMBL" id="OMF51516.1"/>
    </source>
</evidence>
<comment type="caution">
    <text evidence="9">The sequence shown here is derived from an EMBL/GenBank/DDBJ whole genome shotgun (WGS) entry which is preliminary data.</text>
</comment>
<dbReference type="AlphaFoldDB" id="A0A1R1EI64"/>
<name>A0A1R1EI64_9BACL</name>
<dbReference type="Pfam" id="PF00528">
    <property type="entry name" value="BPD_transp_1"/>
    <property type="match status" value="1"/>
</dbReference>
<evidence type="ECO:0000256" key="3">
    <source>
        <dbReference type="ARBA" id="ARBA00022475"/>
    </source>
</evidence>
<evidence type="ECO:0000256" key="5">
    <source>
        <dbReference type="ARBA" id="ARBA00022989"/>
    </source>
</evidence>
<feature type="domain" description="ABC transmembrane type-1" evidence="8">
    <location>
        <begin position="85"/>
        <end position="291"/>
    </location>
</feature>
<dbReference type="STRING" id="297318.BK138_24940"/>
<evidence type="ECO:0000256" key="2">
    <source>
        <dbReference type="ARBA" id="ARBA00022448"/>
    </source>
</evidence>
<gene>
    <name evidence="9" type="ORF">BK138_24940</name>
</gene>
<feature type="transmembrane region" description="Helical" evidence="7">
    <location>
        <begin position="89"/>
        <end position="108"/>
    </location>
</feature>
<feature type="transmembrane region" description="Helical" evidence="7">
    <location>
        <begin position="151"/>
        <end position="172"/>
    </location>
</feature>
<accession>A0A1R1EI64</accession>
<reference evidence="9 10" key="1">
    <citation type="submission" date="2016-11" db="EMBL/GenBank/DDBJ databases">
        <title>Paenibacillus species isolates.</title>
        <authorList>
            <person name="Beno S.M."/>
        </authorList>
    </citation>
    <scope>NUCLEOTIDE SEQUENCE [LARGE SCALE GENOMIC DNA]</scope>
    <source>
        <strain evidence="9 10">FSL R5-0378</strain>
    </source>
</reference>
<keyword evidence="2 7" id="KW-0813">Transport</keyword>
<dbReference type="EMBL" id="MRTP01000009">
    <property type="protein sequence ID" value="OMF51516.1"/>
    <property type="molecule type" value="Genomic_DNA"/>
</dbReference>
<protein>
    <submittedName>
        <fullName evidence="9">Sugar ABC transporter permease</fullName>
    </submittedName>
</protein>
<evidence type="ECO:0000256" key="6">
    <source>
        <dbReference type="ARBA" id="ARBA00023136"/>
    </source>
</evidence>
<feature type="transmembrane region" description="Helical" evidence="7">
    <location>
        <begin position="120"/>
        <end position="139"/>
    </location>
</feature>
<keyword evidence="4 7" id="KW-0812">Transmembrane</keyword>